<dbReference type="STRING" id="237018.SAMN04489723_11370"/>
<gene>
    <name evidence="2" type="ORF">SAMN04489723_11370</name>
</gene>
<reference evidence="2 3" key="1">
    <citation type="submission" date="2016-10" db="EMBL/GenBank/DDBJ databases">
        <authorList>
            <person name="de Groot N.N."/>
        </authorList>
    </citation>
    <scope>NUCLEOTIDE SEQUENCE [LARGE SCALE GENOMIC DNA]</scope>
    <source>
        <strain evidence="2 3">DSM 23399</strain>
    </source>
</reference>
<evidence type="ECO:0000256" key="1">
    <source>
        <dbReference type="SAM" id="Phobius"/>
    </source>
</evidence>
<proteinExistence type="predicted"/>
<protein>
    <submittedName>
        <fullName evidence="2">Uncharacterized protein</fullName>
    </submittedName>
</protein>
<keyword evidence="1" id="KW-1133">Transmembrane helix</keyword>
<dbReference type="Proteomes" id="UP000198790">
    <property type="component" value="Unassembled WGS sequence"/>
</dbReference>
<dbReference type="EMBL" id="FOKK01000013">
    <property type="protein sequence ID" value="SFB49067.1"/>
    <property type="molecule type" value="Genomic_DNA"/>
</dbReference>
<sequence>MENNEQLERFFDQMKKQDEQLEIPAFPEVKTRKFSFWIPTGIAASMAFAFLFIQKPEPIEPVSPEVVIITLQEDENQNQHFTIEESTFLDTWESPTASLLTEY</sequence>
<dbReference type="RefSeq" id="WP_092899228.1">
    <property type="nucleotide sequence ID" value="NZ_FOKK01000013.1"/>
</dbReference>
<evidence type="ECO:0000313" key="2">
    <source>
        <dbReference type="EMBL" id="SFB49067.1"/>
    </source>
</evidence>
<feature type="transmembrane region" description="Helical" evidence="1">
    <location>
        <begin position="34"/>
        <end position="53"/>
    </location>
</feature>
<name>A0A1I1BG10_9BACT</name>
<evidence type="ECO:0000313" key="3">
    <source>
        <dbReference type="Proteomes" id="UP000198790"/>
    </source>
</evidence>
<organism evidence="2 3">
    <name type="scientific">Algoriphagus aquimarinus</name>
    <dbReference type="NCBI Taxonomy" id="237018"/>
    <lineage>
        <taxon>Bacteria</taxon>
        <taxon>Pseudomonadati</taxon>
        <taxon>Bacteroidota</taxon>
        <taxon>Cytophagia</taxon>
        <taxon>Cytophagales</taxon>
        <taxon>Cyclobacteriaceae</taxon>
        <taxon>Algoriphagus</taxon>
    </lineage>
</organism>
<keyword evidence="3" id="KW-1185">Reference proteome</keyword>
<keyword evidence="1" id="KW-0812">Transmembrane</keyword>
<dbReference type="AlphaFoldDB" id="A0A1I1BG10"/>
<keyword evidence="1" id="KW-0472">Membrane</keyword>
<accession>A0A1I1BG10</accession>
<dbReference type="OrthoDB" id="826809at2"/>